<comment type="caution">
    <text evidence="1">The sequence shown here is derived from an EMBL/GenBank/DDBJ whole genome shotgun (WGS) entry which is preliminary data.</text>
</comment>
<name>A0ABR2GYR8_9EUKA</name>
<reference evidence="1 2" key="1">
    <citation type="submission" date="2024-04" db="EMBL/GenBank/DDBJ databases">
        <title>Tritrichomonas musculus Genome.</title>
        <authorList>
            <person name="Alves-Ferreira E."/>
            <person name="Grigg M."/>
            <person name="Lorenzi H."/>
            <person name="Galac M."/>
        </authorList>
    </citation>
    <scope>NUCLEOTIDE SEQUENCE [LARGE SCALE GENOMIC DNA]</scope>
    <source>
        <strain evidence="1 2">EAF2021</strain>
    </source>
</reference>
<sequence length="307" mass="36674">MFSIYKNSAFQQVINSMLYTDDEKSDEESVFRNENDKDYFEIDQFFLLNTSIERLRYLILYKMKKNEDLQKIMTQILIDINNSLNNDTYVIIKAIQTLFWYQADFIPFCLEINSILYNALFDNDLSYDSKNLIILYYEKFGIIYSNEEILQLMDFSIKNYNNCRTNIWKLEFRLILFYDYFLPVVMLSKIIVLYDDLKTVDKFLLTHIIASMLLSDNLENKNNIHTVFIENEKLMKNILMECADGKNITIITLILHLIKSYQNYRLNVKVLNFRACFLKVGVQISSEKKLNKDDQKRPNKYTKPKLN</sequence>
<proteinExistence type="predicted"/>
<accession>A0ABR2GYR8</accession>
<keyword evidence="2" id="KW-1185">Reference proteome</keyword>
<organism evidence="1 2">
    <name type="scientific">Tritrichomonas musculus</name>
    <dbReference type="NCBI Taxonomy" id="1915356"/>
    <lineage>
        <taxon>Eukaryota</taxon>
        <taxon>Metamonada</taxon>
        <taxon>Parabasalia</taxon>
        <taxon>Tritrichomonadida</taxon>
        <taxon>Tritrichomonadidae</taxon>
        <taxon>Tritrichomonas</taxon>
    </lineage>
</organism>
<evidence type="ECO:0008006" key="3">
    <source>
        <dbReference type="Google" id="ProtNLM"/>
    </source>
</evidence>
<dbReference type="Proteomes" id="UP001470230">
    <property type="component" value="Unassembled WGS sequence"/>
</dbReference>
<gene>
    <name evidence="1" type="ORF">M9Y10_033011</name>
</gene>
<protein>
    <recommendedName>
        <fullName evidence="3">Rab-GAP TBC domain-containing protein</fullName>
    </recommendedName>
</protein>
<evidence type="ECO:0000313" key="2">
    <source>
        <dbReference type="Proteomes" id="UP001470230"/>
    </source>
</evidence>
<dbReference type="EMBL" id="JAPFFF010000055">
    <property type="protein sequence ID" value="KAK8838385.1"/>
    <property type="molecule type" value="Genomic_DNA"/>
</dbReference>
<evidence type="ECO:0000313" key="1">
    <source>
        <dbReference type="EMBL" id="KAK8838385.1"/>
    </source>
</evidence>